<evidence type="ECO:0000313" key="3">
    <source>
        <dbReference type="Proteomes" id="UP001165083"/>
    </source>
</evidence>
<dbReference type="Proteomes" id="UP001165083">
    <property type="component" value="Unassembled WGS sequence"/>
</dbReference>
<name>A0A9W6X1U7_9STRA</name>
<comment type="caution">
    <text evidence="2">The sequence shown here is derived from an EMBL/GenBank/DDBJ whole genome shotgun (WGS) entry which is preliminary data.</text>
</comment>
<gene>
    <name evidence="2" type="ORF">Plil01_001103200</name>
</gene>
<reference evidence="2" key="1">
    <citation type="submission" date="2023-04" db="EMBL/GenBank/DDBJ databases">
        <title>Phytophthora lilii NBRC 32176.</title>
        <authorList>
            <person name="Ichikawa N."/>
            <person name="Sato H."/>
            <person name="Tonouchi N."/>
        </authorList>
    </citation>
    <scope>NUCLEOTIDE SEQUENCE</scope>
    <source>
        <strain evidence="2">NBRC 32176</strain>
    </source>
</reference>
<organism evidence="2 3">
    <name type="scientific">Phytophthora lilii</name>
    <dbReference type="NCBI Taxonomy" id="2077276"/>
    <lineage>
        <taxon>Eukaryota</taxon>
        <taxon>Sar</taxon>
        <taxon>Stramenopiles</taxon>
        <taxon>Oomycota</taxon>
        <taxon>Peronosporomycetes</taxon>
        <taxon>Peronosporales</taxon>
        <taxon>Peronosporaceae</taxon>
        <taxon>Phytophthora</taxon>
    </lineage>
</organism>
<proteinExistence type="predicted"/>
<dbReference type="OrthoDB" id="71683at2759"/>
<protein>
    <submittedName>
        <fullName evidence="2">Unnamed protein product</fullName>
    </submittedName>
</protein>
<dbReference type="EMBL" id="BSXW01000612">
    <property type="protein sequence ID" value="GMF26534.1"/>
    <property type="molecule type" value="Genomic_DNA"/>
</dbReference>
<dbReference type="AlphaFoldDB" id="A0A9W6X1U7"/>
<keyword evidence="3" id="KW-1185">Reference proteome</keyword>
<feature type="region of interest" description="Disordered" evidence="1">
    <location>
        <begin position="458"/>
        <end position="494"/>
    </location>
</feature>
<sequence>MPIMQKFVFPMRETMPFFVSSLRAVDEWKRIHAKRADAITQAEVEANSKYVKSPFARSMNIEDLLRFLDDTVLDINFMVQLPSIEKCLDKWWKLYARDKQAIDQDTVRTMNTVDRPVPLDSNPTYAISQLRSVYYDLAFVLVEAKTETIHKNSVSMIMRSSWTKWSSKEPPLGKSEFYRISRNYRQKQIRVEQHSRRPRIRRKSTLEEIFKNGNPVSPKLVSDRERASPATLSVSGGSQNQVLNIQMGRVPMQSEANISEDEDQADCFVELLERNCRYQRIVVDPLLNDRRFQEKFRHPGGGMKTNTISTNDMLIALNPISNKFCPPLIASRLRTKPTPDQLRNKALTHPYGTASSRGQHDNLKDAPGPGYQAAILALNEERLSNEQLIGDRASATSSGQRLCTSKSTPIMLEKHSTGNFDASFSFSTSNDALLTPTEEELMRRSLSRVTLKTRVDRNRAAGAERLKNRGHEALAHSEKREQKEKEDIHLAIST</sequence>
<evidence type="ECO:0000256" key="1">
    <source>
        <dbReference type="SAM" id="MobiDB-lite"/>
    </source>
</evidence>
<evidence type="ECO:0000313" key="2">
    <source>
        <dbReference type="EMBL" id="GMF26534.1"/>
    </source>
</evidence>
<accession>A0A9W6X1U7</accession>